<dbReference type="AlphaFoldDB" id="A0A1G7Y791"/>
<comment type="cofactor">
    <cofactor evidence="1">
        <name>Mg(2+)</name>
        <dbReference type="ChEBI" id="CHEBI:18420"/>
    </cofactor>
</comment>
<gene>
    <name evidence="7" type="ORF">SAMN05421505_109127</name>
</gene>
<feature type="domain" description="Nudix hydrolase" evidence="6">
    <location>
        <begin position="1"/>
        <end position="136"/>
    </location>
</feature>
<feature type="region of interest" description="Disordered" evidence="5">
    <location>
        <begin position="86"/>
        <end position="107"/>
    </location>
</feature>
<dbReference type="Pfam" id="PF00293">
    <property type="entry name" value="NUDIX"/>
    <property type="match status" value="1"/>
</dbReference>
<dbReference type="InterPro" id="IPR020084">
    <property type="entry name" value="NUDIX_hydrolase_CS"/>
</dbReference>
<dbReference type="PANTHER" id="PTHR43046:SF14">
    <property type="entry name" value="MUTT_NUDIX FAMILY PROTEIN"/>
    <property type="match status" value="1"/>
</dbReference>
<evidence type="ECO:0000256" key="5">
    <source>
        <dbReference type="SAM" id="MobiDB-lite"/>
    </source>
</evidence>
<reference evidence="7 8" key="1">
    <citation type="submission" date="2016-10" db="EMBL/GenBank/DDBJ databases">
        <authorList>
            <person name="de Groot N.N."/>
        </authorList>
    </citation>
    <scope>NUCLEOTIDE SEQUENCE [LARGE SCALE GENOMIC DNA]</scope>
    <source>
        <strain evidence="7 8">CPCC 201354</strain>
    </source>
</reference>
<comment type="similarity">
    <text evidence="2 4">Belongs to the Nudix hydrolase family.</text>
</comment>
<dbReference type="PANTHER" id="PTHR43046">
    <property type="entry name" value="GDP-MANNOSE MANNOSYL HYDROLASE"/>
    <property type="match status" value="1"/>
</dbReference>
<dbReference type="InterPro" id="IPR015797">
    <property type="entry name" value="NUDIX_hydrolase-like_dom_sf"/>
</dbReference>
<dbReference type="InterPro" id="IPR020476">
    <property type="entry name" value="Nudix_hydrolase"/>
</dbReference>
<evidence type="ECO:0000256" key="1">
    <source>
        <dbReference type="ARBA" id="ARBA00001946"/>
    </source>
</evidence>
<sequence length="150" mass="16036">MGAIISDRSGRLLLIKRGRPPARGSWSLPGGRVEPGESDGEAVRREVLEETGLRVVVGGLAGTVERPGPGGVTYVIRDYLAVPAAHARDGDGEEGEDVSPTAGDDAEDARWFTHAEAVRLPLSEGLVEALTEWRILSPDQRSNEVRQISS</sequence>
<evidence type="ECO:0000256" key="2">
    <source>
        <dbReference type="ARBA" id="ARBA00005582"/>
    </source>
</evidence>
<keyword evidence="3 4" id="KW-0378">Hydrolase</keyword>
<keyword evidence="8" id="KW-1185">Reference proteome</keyword>
<organism evidence="7 8">
    <name type="scientific">Sinosporangium album</name>
    <dbReference type="NCBI Taxonomy" id="504805"/>
    <lineage>
        <taxon>Bacteria</taxon>
        <taxon>Bacillati</taxon>
        <taxon>Actinomycetota</taxon>
        <taxon>Actinomycetes</taxon>
        <taxon>Streptosporangiales</taxon>
        <taxon>Streptosporangiaceae</taxon>
        <taxon>Sinosporangium</taxon>
    </lineage>
</organism>
<dbReference type="SUPFAM" id="SSF55811">
    <property type="entry name" value="Nudix"/>
    <property type="match status" value="1"/>
</dbReference>
<dbReference type="PRINTS" id="PR00502">
    <property type="entry name" value="NUDIXFAMILY"/>
</dbReference>
<dbReference type="RefSeq" id="WP_093170448.1">
    <property type="nucleotide sequence ID" value="NZ_FNCN01000009.1"/>
</dbReference>
<name>A0A1G7Y791_9ACTN</name>
<feature type="region of interest" description="Disordered" evidence="5">
    <location>
        <begin position="19"/>
        <end position="40"/>
    </location>
</feature>
<dbReference type="Gene3D" id="3.90.79.10">
    <property type="entry name" value="Nucleoside Triphosphate Pyrophosphohydrolase"/>
    <property type="match status" value="1"/>
</dbReference>
<dbReference type="GO" id="GO:0016787">
    <property type="term" value="F:hydrolase activity"/>
    <property type="evidence" value="ECO:0007669"/>
    <property type="project" value="UniProtKB-KW"/>
</dbReference>
<evidence type="ECO:0000256" key="4">
    <source>
        <dbReference type="RuleBase" id="RU003476"/>
    </source>
</evidence>
<dbReference type="Proteomes" id="UP000198923">
    <property type="component" value="Unassembled WGS sequence"/>
</dbReference>
<dbReference type="InterPro" id="IPR000086">
    <property type="entry name" value="NUDIX_hydrolase_dom"/>
</dbReference>
<dbReference type="STRING" id="504805.SAMN05421505_109127"/>
<proteinExistence type="inferred from homology"/>
<evidence type="ECO:0000313" key="8">
    <source>
        <dbReference type="Proteomes" id="UP000198923"/>
    </source>
</evidence>
<dbReference type="EMBL" id="FNCN01000009">
    <property type="protein sequence ID" value="SDG92291.1"/>
    <property type="molecule type" value="Genomic_DNA"/>
</dbReference>
<evidence type="ECO:0000313" key="7">
    <source>
        <dbReference type="EMBL" id="SDG92291.1"/>
    </source>
</evidence>
<dbReference type="PROSITE" id="PS00893">
    <property type="entry name" value="NUDIX_BOX"/>
    <property type="match status" value="1"/>
</dbReference>
<dbReference type="PROSITE" id="PS51462">
    <property type="entry name" value="NUDIX"/>
    <property type="match status" value="1"/>
</dbReference>
<dbReference type="OrthoDB" id="9804442at2"/>
<evidence type="ECO:0000256" key="3">
    <source>
        <dbReference type="ARBA" id="ARBA00022801"/>
    </source>
</evidence>
<dbReference type="CDD" id="cd04673">
    <property type="entry name" value="NUDIX_ADPRase"/>
    <property type="match status" value="1"/>
</dbReference>
<accession>A0A1G7Y791</accession>
<protein>
    <submittedName>
        <fullName evidence="7">ADP-ribose pyrophosphatase YjhB, NUDIX family</fullName>
    </submittedName>
</protein>
<evidence type="ECO:0000259" key="6">
    <source>
        <dbReference type="PROSITE" id="PS51462"/>
    </source>
</evidence>